<accession>A0A0C2ZPN0</accession>
<reference evidence="3" key="2">
    <citation type="submission" date="2015-01" db="EMBL/GenBank/DDBJ databases">
        <title>Evolutionary Origins and Diversification of the Mycorrhizal Mutualists.</title>
        <authorList>
            <consortium name="DOE Joint Genome Institute"/>
            <consortium name="Mycorrhizal Genomics Consortium"/>
            <person name="Kohler A."/>
            <person name="Kuo A."/>
            <person name="Nagy L.G."/>
            <person name="Floudas D."/>
            <person name="Copeland A."/>
            <person name="Barry K.W."/>
            <person name="Cichocki N."/>
            <person name="Veneault-Fourrey C."/>
            <person name="LaButti K."/>
            <person name="Lindquist E.A."/>
            <person name="Lipzen A."/>
            <person name="Lundell T."/>
            <person name="Morin E."/>
            <person name="Murat C."/>
            <person name="Riley R."/>
            <person name="Ohm R."/>
            <person name="Sun H."/>
            <person name="Tunlid A."/>
            <person name="Henrissat B."/>
            <person name="Grigoriev I.V."/>
            <person name="Hibbett D.S."/>
            <person name="Martin F."/>
        </authorList>
    </citation>
    <scope>NUCLEOTIDE SEQUENCE [LARGE SCALE GENOMIC DNA]</scope>
    <source>
        <strain evidence="3">Foug A</strain>
    </source>
</reference>
<feature type="compositionally biased region" description="Gly residues" evidence="1">
    <location>
        <begin position="57"/>
        <end position="68"/>
    </location>
</feature>
<protein>
    <recommendedName>
        <fullName evidence="4">Beta-flanking protein</fullName>
    </recommendedName>
</protein>
<evidence type="ECO:0008006" key="4">
    <source>
        <dbReference type="Google" id="ProtNLM"/>
    </source>
</evidence>
<feature type="region of interest" description="Disordered" evidence="1">
    <location>
        <begin position="378"/>
        <end position="477"/>
    </location>
</feature>
<dbReference type="HOGENOM" id="CLU_459344_0_0_1"/>
<dbReference type="OrthoDB" id="2290255at2759"/>
<feature type="compositionally biased region" description="Basic and acidic residues" evidence="1">
    <location>
        <begin position="327"/>
        <end position="346"/>
    </location>
</feature>
<feature type="compositionally biased region" description="Polar residues" evidence="1">
    <location>
        <begin position="242"/>
        <end position="252"/>
    </location>
</feature>
<feature type="compositionally biased region" description="Low complexity" evidence="1">
    <location>
        <begin position="97"/>
        <end position="108"/>
    </location>
</feature>
<feature type="compositionally biased region" description="Basic and acidic residues" evidence="1">
    <location>
        <begin position="71"/>
        <end position="96"/>
    </location>
</feature>
<feature type="compositionally biased region" description="Polar residues" evidence="1">
    <location>
        <begin position="205"/>
        <end position="229"/>
    </location>
</feature>
<proteinExistence type="predicted"/>
<dbReference type="InParanoid" id="A0A0C2ZPN0"/>
<keyword evidence="3" id="KW-1185">Reference proteome</keyword>
<sequence>MSHDKPQGYGANPTYGSAGDPSPAYSSGYASGGQTYGAPGAGGEYRGTETYAPTGQAPGGAEGYGYSSGGPRHEGVEQRYGGRDSSYKSSEPDDGSKSSSGYNPSYGGPRDDGDGDRYSGISSGYKPPGSEYGAKSGSGYGASQAYGGRQGGGDNDKYPGHGYTAPDSDTYGTESQFGYNAPQSDGGPRRSDGDTDEYGGKKGSGYQTPKQDTYGSKNSAGYNASQSYGASRRGDGDEPSGRPSQYSSTSGGANAPSGGFLSGSGDASRRDDSKPGTNTTYGGRGSGYGGRGSGTAEPPYDSNTTSGYNAPRRDQDTYPGTQSQGPPRRDNLGDVETDARYKQHFDAHAQAYGAGASSNAPMDPDVIGAAAAVEALKITASDNQPQGGGGGRRPNSGYDNSEYSNAPSGGLTPNKPAGSQKPSYDDEGSAPPASKGGMQDKMVALAMSQAGKLFDKKNGGSSGGSGDAGKPQAMQSAATTAMELFSQYQSTGKVDTTKVIGAAMSLF</sequence>
<feature type="compositionally biased region" description="Polar residues" evidence="1">
    <location>
        <begin position="397"/>
        <end position="407"/>
    </location>
</feature>
<feature type="compositionally biased region" description="Polar residues" evidence="1">
    <location>
        <begin position="170"/>
        <end position="183"/>
    </location>
</feature>
<name>A0A0C2ZPN0_9AGAM</name>
<reference evidence="2 3" key="1">
    <citation type="submission" date="2014-04" db="EMBL/GenBank/DDBJ databases">
        <authorList>
            <consortium name="DOE Joint Genome Institute"/>
            <person name="Kuo A."/>
            <person name="Kohler A."/>
            <person name="Nagy L.G."/>
            <person name="Floudas D."/>
            <person name="Copeland A."/>
            <person name="Barry K.W."/>
            <person name="Cichocki N."/>
            <person name="Veneault-Fourrey C."/>
            <person name="LaButti K."/>
            <person name="Lindquist E.A."/>
            <person name="Lipzen A."/>
            <person name="Lundell T."/>
            <person name="Morin E."/>
            <person name="Murat C."/>
            <person name="Sun H."/>
            <person name="Tunlid A."/>
            <person name="Henrissat B."/>
            <person name="Grigoriev I.V."/>
            <person name="Hibbett D.S."/>
            <person name="Martin F."/>
            <person name="Nordberg H.P."/>
            <person name="Cantor M.N."/>
            <person name="Hua S.X."/>
        </authorList>
    </citation>
    <scope>NUCLEOTIDE SEQUENCE [LARGE SCALE GENOMIC DNA]</scope>
    <source>
        <strain evidence="2 3">Foug A</strain>
    </source>
</reference>
<organism evidence="2 3">
    <name type="scientific">Scleroderma citrinum Foug A</name>
    <dbReference type="NCBI Taxonomy" id="1036808"/>
    <lineage>
        <taxon>Eukaryota</taxon>
        <taxon>Fungi</taxon>
        <taxon>Dikarya</taxon>
        <taxon>Basidiomycota</taxon>
        <taxon>Agaricomycotina</taxon>
        <taxon>Agaricomycetes</taxon>
        <taxon>Agaricomycetidae</taxon>
        <taxon>Boletales</taxon>
        <taxon>Sclerodermatineae</taxon>
        <taxon>Sclerodermataceae</taxon>
        <taxon>Scleroderma</taxon>
    </lineage>
</organism>
<evidence type="ECO:0000313" key="3">
    <source>
        <dbReference type="Proteomes" id="UP000053989"/>
    </source>
</evidence>
<feature type="compositionally biased region" description="Gly residues" evidence="1">
    <location>
        <begin position="30"/>
        <end position="45"/>
    </location>
</feature>
<dbReference type="EMBL" id="KN822034">
    <property type="protein sequence ID" value="KIM63518.1"/>
    <property type="molecule type" value="Genomic_DNA"/>
</dbReference>
<gene>
    <name evidence="2" type="ORF">SCLCIDRAFT_1214165</name>
</gene>
<evidence type="ECO:0000313" key="2">
    <source>
        <dbReference type="EMBL" id="KIM63518.1"/>
    </source>
</evidence>
<feature type="region of interest" description="Disordered" evidence="1">
    <location>
        <begin position="1"/>
        <end position="346"/>
    </location>
</feature>
<dbReference type="Proteomes" id="UP000053989">
    <property type="component" value="Unassembled WGS sequence"/>
</dbReference>
<evidence type="ECO:0000256" key="1">
    <source>
        <dbReference type="SAM" id="MobiDB-lite"/>
    </source>
</evidence>
<feature type="compositionally biased region" description="Gly residues" evidence="1">
    <location>
        <begin position="282"/>
        <end position="293"/>
    </location>
</feature>
<feature type="compositionally biased region" description="Low complexity" evidence="1">
    <location>
        <begin position="118"/>
        <end position="147"/>
    </location>
</feature>
<dbReference type="AlphaFoldDB" id="A0A0C2ZPN0"/>